<feature type="region of interest" description="Disordered" evidence="2">
    <location>
        <begin position="107"/>
        <end position="127"/>
    </location>
</feature>
<organism evidence="3 4">
    <name type="scientific">Acrobeloides nanus</name>
    <dbReference type="NCBI Taxonomy" id="290746"/>
    <lineage>
        <taxon>Eukaryota</taxon>
        <taxon>Metazoa</taxon>
        <taxon>Ecdysozoa</taxon>
        <taxon>Nematoda</taxon>
        <taxon>Chromadorea</taxon>
        <taxon>Rhabditida</taxon>
        <taxon>Tylenchina</taxon>
        <taxon>Cephalobomorpha</taxon>
        <taxon>Cephaloboidea</taxon>
        <taxon>Cephalobidae</taxon>
        <taxon>Acrobeloides</taxon>
    </lineage>
</organism>
<evidence type="ECO:0000313" key="3">
    <source>
        <dbReference type="Proteomes" id="UP000887540"/>
    </source>
</evidence>
<name>A0A914CI22_9BILA</name>
<evidence type="ECO:0000256" key="1">
    <source>
        <dbReference type="ARBA" id="ARBA00006725"/>
    </source>
</evidence>
<proteinExistence type="inferred from homology"/>
<feature type="compositionally biased region" description="Polar residues" evidence="2">
    <location>
        <begin position="372"/>
        <end position="389"/>
    </location>
</feature>
<protein>
    <submittedName>
        <fullName evidence="4">Uncharacterized protein</fullName>
    </submittedName>
</protein>
<dbReference type="PANTHER" id="PTHR22227:SF6">
    <property type="entry name" value="FAMILY WITH SEQUENCE SIMILARITY 122B ISOFORM X1"/>
    <property type="match status" value="1"/>
</dbReference>
<dbReference type="AlphaFoldDB" id="A0A914CI22"/>
<dbReference type="InterPro" id="IPR026716">
    <property type="entry name" value="PBIR1/2/3"/>
</dbReference>
<dbReference type="GO" id="GO:0004865">
    <property type="term" value="F:protein serine/threonine phosphatase inhibitor activity"/>
    <property type="evidence" value="ECO:0007669"/>
    <property type="project" value="InterPro"/>
</dbReference>
<evidence type="ECO:0000313" key="4">
    <source>
        <dbReference type="WBParaSite" id="ACRNAN_scaffold10908.g7095.t1"/>
    </source>
</evidence>
<dbReference type="WBParaSite" id="ACRNAN_scaffold10908.g7095.t1">
    <property type="protein sequence ID" value="ACRNAN_scaffold10908.g7095.t1"/>
    <property type="gene ID" value="ACRNAN_scaffold10908.g7095"/>
</dbReference>
<comment type="similarity">
    <text evidence="1">Belongs to the FAM122 family.</text>
</comment>
<accession>A0A914CI22</accession>
<keyword evidence="3" id="KW-1185">Reference proteome</keyword>
<sequence length="467" mass="50314">MQAEQTIFPSTSNSPLVAANSMEFSNSPLDSTLSQDTTELSTTSSDCDIAEKVDAEKSEKNPPSNGNDTVLPRFTSNLIDNNVMVAPTARLPSTPTPSPVAEFATPTHNVKKHSRPNSPSNAGRPVPLRGRIANIRRESDCSLESEVAHEKLVKTSQQVSIGFEEFSLNEKSEERKRAMSLTEPISIFTNAFLPHCSSPSPTRNVDTQKQCYSPSARQVVRSNIPYSPSPSPTPGSPTRNRIMRSMSPIAVRQISNKRRYAASNGFDSDNDVPSPSSQYSIPAKRSCSGIIRNAASPLVRDFPNPFVLIENFNNNERTSSPISESSSSSSLVLRPQRLLVDPILTNRSFGLNLSVDSDGTIDDEILDVPTSVHDNSSTAFSSRAGSPSEEQIPDPVCDADISISSNLNTSPCSSRCSSVKNDINSSSNHGSITELTQFNVPLSPAFSTASPSSIIAQIDSLPNGNNL</sequence>
<reference evidence="4" key="1">
    <citation type="submission" date="2022-11" db="UniProtKB">
        <authorList>
            <consortium name="WormBaseParasite"/>
        </authorList>
    </citation>
    <scope>IDENTIFICATION</scope>
</reference>
<feature type="region of interest" description="Disordered" evidence="2">
    <location>
        <begin position="27"/>
        <end position="46"/>
    </location>
</feature>
<dbReference type="PANTHER" id="PTHR22227">
    <property type="entry name" value="FAMILY WITH SEQUENCE SIMILARITY 122B ISOFORM X1"/>
    <property type="match status" value="1"/>
</dbReference>
<evidence type="ECO:0000256" key="2">
    <source>
        <dbReference type="SAM" id="MobiDB-lite"/>
    </source>
</evidence>
<feature type="region of interest" description="Disordered" evidence="2">
    <location>
        <begin position="220"/>
        <end position="241"/>
    </location>
</feature>
<feature type="region of interest" description="Disordered" evidence="2">
    <location>
        <begin position="372"/>
        <end position="395"/>
    </location>
</feature>
<dbReference type="Proteomes" id="UP000887540">
    <property type="component" value="Unplaced"/>
</dbReference>